<keyword evidence="2" id="KW-1185">Reference proteome</keyword>
<evidence type="ECO:0000313" key="2">
    <source>
        <dbReference type="Proteomes" id="UP001642409"/>
    </source>
</evidence>
<organism evidence="1 2">
    <name type="scientific">Hexamita inflata</name>
    <dbReference type="NCBI Taxonomy" id="28002"/>
    <lineage>
        <taxon>Eukaryota</taxon>
        <taxon>Metamonada</taxon>
        <taxon>Diplomonadida</taxon>
        <taxon>Hexamitidae</taxon>
        <taxon>Hexamitinae</taxon>
        <taxon>Hexamita</taxon>
    </lineage>
</organism>
<reference evidence="1 2" key="1">
    <citation type="submission" date="2024-07" db="EMBL/GenBank/DDBJ databases">
        <authorList>
            <person name="Akdeniz Z."/>
        </authorList>
    </citation>
    <scope>NUCLEOTIDE SEQUENCE [LARGE SCALE GENOMIC DNA]</scope>
</reference>
<evidence type="ECO:0000313" key="1">
    <source>
        <dbReference type="EMBL" id="CAL5999032.1"/>
    </source>
</evidence>
<proteinExistence type="predicted"/>
<protein>
    <submittedName>
        <fullName evidence="1">Hypothetical_protein</fullName>
    </submittedName>
</protein>
<name>A0ABP1HP74_9EUKA</name>
<accession>A0ABP1HP74</accession>
<gene>
    <name evidence="1" type="ORF">HINF_LOCUS16018</name>
</gene>
<dbReference type="EMBL" id="CAXDID020000039">
    <property type="protein sequence ID" value="CAL5999032.1"/>
    <property type="molecule type" value="Genomic_DNA"/>
</dbReference>
<comment type="caution">
    <text evidence="1">The sequence shown here is derived from an EMBL/GenBank/DDBJ whole genome shotgun (WGS) entry which is preliminary data.</text>
</comment>
<sequence>MIGYANGILEINKVNSIQSYLSGKFLEIGSILGYVDGILSNFLNIKLQIDIENNQGYYTGALAGTLYSDFQTIQNITILQSVITGEEQNGLITSTSKKLNIYQLIILSSTVNTKNKSDSFSGSIAGQTFDEVSILQCYLYNISIVSQSLGGRWAISGGLLGDTHDFSTSILNVKIHIADIQAFGSTSSIISSGGIIACQYSSNITISNVQIQDSNLSAYNDKFDILCAGFLSSVGSNNISIQNSQLTTVRVSGNQAISSQF</sequence>
<dbReference type="Proteomes" id="UP001642409">
    <property type="component" value="Unassembled WGS sequence"/>
</dbReference>